<comment type="caution">
    <text evidence="1">The sequence shown here is derived from an EMBL/GenBank/DDBJ whole genome shotgun (WGS) entry which is preliminary data.</text>
</comment>
<proteinExistence type="predicted"/>
<protein>
    <submittedName>
        <fullName evidence="1">Na(+)-translocating NADH-quinone reductase subunit F</fullName>
    </submittedName>
</protein>
<reference evidence="1 2" key="1">
    <citation type="submission" date="2024-04" db="EMBL/GenBank/DDBJ databases">
        <title>whole genome sequencing of Lutimonas vermicola strain IMCC1616.</title>
        <authorList>
            <person name="Bae S.S."/>
        </authorList>
    </citation>
    <scope>NUCLEOTIDE SEQUENCE [LARGE SCALE GENOMIC DNA]</scope>
    <source>
        <strain evidence="1 2">IMCC1616</strain>
    </source>
</reference>
<dbReference type="RefSeq" id="WP_342161472.1">
    <property type="nucleotide sequence ID" value="NZ_JBCDNA010000003.1"/>
</dbReference>
<dbReference type="EMBL" id="JBCDNA010000003">
    <property type="protein sequence ID" value="MEL4457309.1"/>
    <property type="molecule type" value="Genomic_DNA"/>
</dbReference>
<sequence>MHLPYRLEIALEKLYTAFYNDQLDPEDCCHCAVGNICDRIDSWKHFTDIHGSVKLNYLGRLHETLGKRINGYSPLELLSIEEVFLKACGYRLTSRNHLLKPAPVIDKEMMFKGLCAAIDYLCGLDGVDNVMELYQRFDFKVNSSEKVASHDG</sequence>
<accession>A0ABU9L4E1</accession>
<gene>
    <name evidence="1" type="ORF">AABB81_15485</name>
</gene>
<name>A0ABU9L4E1_9FLAO</name>
<evidence type="ECO:0000313" key="2">
    <source>
        <dbReference type="Proteomes" id="UP001474120"/>
    </source>
</evidence>
<keyword evidence="2" id="KW-1185">Reference proteome</keyword>
<organism evidence="1 2">
    <name type="scientific">Lutimonas vermicola</name>
    <dbReference type="NCBI Taxonomy" id="414288"/>
    <lineage>
        <taxon>Bacteria</taxon>
        <taxon>Pseudomonadati</taxon>
        <taxon>Bacteroidota</taxon>
        <taxon>Flavobacteriia</taxon>
        <taxon>Flavobacteriales</taxon>
        <taxon>Flavobacteriaceae</taxon>
        <taxon>Lutimonas</taxon>
    </lineage>
</organism>
<evidence type="ECO:0000313" key="1">
    <source>
        <dbReference type="EMBL" id="MEL4457309.1"/>
    </source>
</evidence>
<dbReference type="Proteomes" id="UP001474120">
    <property type="component" value="Unassembled WGS sequence"/>
</dbReference>